<dbReference type="RefSeq" id="WP_114471570.1">
    <property type="nucleotide sequence ID" value="NZ_QPJK01000011.1"/>
</dbReference>
<name>A0A368XE10_9BURK</name>
<dbReference type="AlphaFoldDB" id="A0A368XE10"/>
<gene>
    <name evidence="2" type="ORF">DES41_111169</name>
</gene>
<protein>
    <submittedName>
        <fullName evidence="2">Integrating conjugative element protein (TIGR03757 family)</fullName>
    </submittedName>
</protein>
<evidence type="ECO:0000313" key="3">
    <source>
        <dbReference type="Proteomes" id="UP000252884"/>
    </source>
</evidence>
<keyword evidence="3" id="KW-1185">Reference proteome</keyword>
<comment type="caution">
    <text evidence="2">The sequence shown here is derived from an EMBL/GenBank/DDBJ whole genome shotgun (WGS) entry which is preliminary data.</text>
</comment>
<sequence>MSDRLLCTRRRVVLCFALAAFLGTAAHAQTSGSDVQTVEVFVNSAMVVTAPQAPSYRVTVHRMDQLDMATQAIDQLIPRGGEEVARRWVAANEARIKRQVQPAAIATANAIGLANHYRLDRLPAVVINRRTVVYGVLDVSTALQHYQASRRRLP</sequence>
<dbReference type="OrthoDB" id="8793743at2"/>
<organism evidence="2 3">
    <name type="scientific">Pseudorhodoferax soli</name>
    <dbReference type="NCBI Taxonomy" id="545864"/>
    <lineage>
        <taxon>Bacteria</taxon>
        <taxon>Pseudomonadati</taxon>
        <taxon>Pseudomonadota</taxon>
        <taxon>Betaproteobacteria</taxon>
        <taxon>Burkholderiales</taxon>
        <taxon>Comamonadaceae</taxon>
    </lineage>
</organism>
<dbReference type="EMBL" id="QPJK01000011">
    <property type="protein sequence ID" value="RCW66211.1"/>
    <property type="molecule type" value="Genomic_DNA"/>
</dbReference>
<proteinExistence type="predicted"/>
<feature type="signal peptide" evidence="1">
    <location>
        <begin position="1"/>
        <end position="28"/>
    </location>
</feature>
<keyword evidence="1" id="KW-0732">Signal</keyword>
<dbReference type="InterPro" id="IPR011090">
    <property type="entry name" value="Integr_conj_element_PFL4709"/>
</dbReference>
<accession>A0A368XE10</accession>
<evidence type="ECO:0000313" key="2">
    <source>
        <dbReference type="EMBL" id="RCW66211.1"/>
    </source>
</evidence>
<feature type="chain" id="PRO_5016845355" evidence="1">
    <location>
        <begin position="29"/>
        <end position="154"/>
    </location>
</feature>
<evidence type="ECO:0000256" key="1">
    <source>
        <dbReference type="SAM" id="SignalP"/>
    </source>
</evidence>
<reference evidence="2 3" key="1">
    <citation type="submission" date="2018-07" db="EMBL/GenBank/DDBJ databases">
        <title>Genomic Encyclopedia of Type Strains, Phase IV (KMG-IV): sequencing the most valuable type-strain genomes for metagenomic binning, comparative biology and taxonomic classification.</title>
        <authorList>
            <person name="Goeker M."/>
        </authorList>
    </citation>
    <scope>NUCLEOTIDE SEQUENCE [LARGE SCALE GENOMIC DNA]</scope>
    <source>
        <strain evidence="2 3">DSM 21634</strain>
    </source>
</reference>
<dbReference type="Pfam" id="PF07511">
    <property type="entry name" value="DUF1525"/>
    <property type="match status" value="1"/>
</dbReference>
<dbReference type="Proteomes" id="UP000252884">
    <property type="component" value="Unassembled WGS sequence"/>
</dbReference>